<dbReference type="InterPro" id="IPR036890">
    <property type="entry name" value="HATPase_C_sf"/>
</dbReference>
<dbReference type="InterPro" id="IPR003661">
    <property type="entry name" value="HisK_dim/P_dom"/>
</dbReference>
<dbReference type="Pfam" id="PF02518">
    <property type="entry name" value="HATPase_c"/>
    <property type="match status" value="1"/>
</dbReference>
<keyword evidence="13" id="KW-0902">Two-component regulatory system</keyword>
<dbReference type="Proteomes" id="UP000487117">
    <property type="component" value="Unassembled WGS sequence"/>
</dbReference>
<dbReference type="PROSITE" id="PS50109">
    <property type="entry name" value="HIS_KIN"/>
    <property type="match status" value="1"/>
</dbReference>
<evidence type="ECO:0000256" key="9">
    <source>
        <dbReference type="ARBA" id="ARBA00022741"/>
    </source>
</evidence>
<keyword evidence="8 15" id="KW-0812">Transmembrane</keyword>
<protein>
    <recommendedName>
        <fullName evidence="3">histidine kinase</fullName>
        <ecNumber evidence="3">2.7.13.3</ecNumber>
    </recommendedName>
</protein>
<dbReference type="SMART" id="SM00387">
    <property type="entry name" value="HATPase_c"/>
    <property type="match status" value="1"/>
</dbReference>
<keyword evidence="6" id="KW-0597">Phosphoprotein</keyword>
<dbReference type="InterPro" id="IPR003660">
    <property type="entry name" value="HAMP_dom"/>
</dbReference>
<feature type="transmembrane region" description="Helical" evidence="15">
    <location>
        <begin position="191"/>
        <end position="209"/>
    </location>
</feature>
<name>A0A7V8JK33_STEMA</name>
<evidence type="ECO:0000256" key="3">
    <source>
        <dbReference type="ARBA" id="ARBA00012438"/>
    </source>
</evidence>
<dbReference type="Gene3D" id="1.10.287.130">
    <property type="match status" value="1"/>
</dbReference>
<evidence type="ECO:0000256" key="14">
    <source>
        <dbReference type="ARBA" id="ARBA00023136"/>
    </source>
</evidence>
<evidence type="ECO:0000256" key="6">
    <source>
        <dbReference type="ARBA" id="ARBA00022553"/>
    </source>
</evidence>
<dbReference type="SMART" id="SM00304">
    <property type="entry name" value="HAMP"/>
    <property type="match status" value="1"/>
</dbReference>
<keyword evidence="9" id="KW-0547">Nucleotide-binding</keyword>
<accession>A0A7V8JK33</accession>
<keyword evidence="14 15" id="KW-0472">Membrane</keyword>
<dbReference type="EC" id="2.7.13.3" evidence="3"/>
<proteinExistence type="predicted"/>
<evidence type="ECO:0000256" key="11">
    <source>
        <dbReference type="ARBA" id="ARBA00022840"/>
    </source>
</evidence>
<comment type="subcellular location">
    <subcellularLocation>
        <location evidence="2">Cell inner membrane</location>
        <topology evidence="2">Multi-pass membrane protein</topology>
    </subcellularLocation>
</comment>
<sequence>MAEPRPEPRLGWPRTLYGRLVLVLVAGMLLAQLLTGTVWHDARYERVAEIPARLTAAHIAQSLRLLEAPESPMVGADPALLSTADLDVRAVDDGGSVPLRPRDRAVEALLRDALATELGSPRELRLQRLRLYDRQGREDDNVLAARHVAGQFQLRVRSAQGQWLQFDVREDRAGLQLEPTHALGDYLLRIYGLRTLLIVLLALLVVRWLTRPLTRLGDAAQALGRNLDAPPLPLEWPRETRQAAHAFNQMQQQLQRAAQAREALLAAVSHDLRSPLTQLRLRTELLADEAARVRWRADLDDMQALVDSILDYSSARQLHGEREPVDIDALLRTAAEDAREAGHAVSVMGTAAVPYLGFPRSLKRALANLVDNAGRYGGQARIVISSDAQTLHIAIHDRGPGIAPEQRERMLQPFQRLEASRSARHGGTGLGLSIAVAIVQAHGGQLLLDDGEDGRGLCVRITLPHCPGTRSR</sequence>
<dbReference type="InterPro" id="IPR005467">
    <property type="entry name" value="His_kinase_dom"/>
</dbReference>
<dbReference type="InterPro" id="IPR036097">
    <property type="entry name" value="HisK_dim/P_sf"/>
</dbReference>
<dbReference type="Gene3D" id="3.30.565.10">
    <property type="entry name" value="Histidine kinase-like ATPase, C-terminal domain"/>
    <property type="match status" value="1"/>
</dbReference>
<reference evidence="19" key="1">
    <citation type="journal article" date="2020" name="MBio">
        <title>Horizontal gene transfer to a defensive symbiont with a reduced genome amongst a multipartite beetle microbiome.</title>
        <authorList>
            <person name="Waterworth S.C."/>
            <person name="Florez L.V."/>
            <person name="Rees E.R."/>
            <person name="Hertweck C."/>
            <person name="Kaltenpoth M."/>
            <person name="Kwan J.C."/>
        </authorList>
    </citation>
    <scope>NUCLEOTIDE SEQUENCE [LARGE SCALE GENOMIC DNA]</scope>
</reference>
<gene>
    <name evidence="18" type="primary">envZ_2</name>
    <name evidence="18" type="ORF">GAK31_03414</name>
</gene>
<dbReference type="EMBL" id="WNDS01000005">
    <property type="protein sequence ID" value="KAF1013265.1"/>
    <property type="molecule type" value="Genomic_DNA"/>
</dbReference>
<evidence type="ECO:0000256" key="8">
    <source>
        <dbReference type="ARBA" id="ARBA00022692"/>
    </source>
</evidence>
<feature type="transmembrane region" description="Helical" evidence="15">
    <location>
        <begin position="20"/>
        <end position="39"/>
    </location>
</feature>
<comment type="catalytic activity">
    <reaction evidence="1">
        <text>ATP + protein L-histidine = ADP + protein N-phospho-L-histidine.</text>
        <dbReference type="EC" id="2.7.13.3"/>
    </reaction>
</comment>
<keyword evidence="12 15" id="KW-1133">Transmembrane helix</keyword>
<dbReference type="SUPFAM" id="SSF55874">
    <property type="entry name" value="ATPase domain of HSP90 chaperone/DNA topoisomerase II/histidine kinase"/>
    <property type="match status" value="1"/>
</dbReference>
<dbReference type="PRINTS" id="PR00344">
    <property type="entry name" value="BCTRLSENSOR"/>
</dbReference>
<dbReference type="GO" id="GO:0005524">
    <property type="term" value="F:ATP binding"/>
    <property type="evidence" value="ECO:0007669"/>
    <property type="project" value="UniProtKB-KW"/>
</dbReference>
<keyword evidence="11" id="KW-0067">ATP-binding</keyword>
<dbReference type="PANTHER" id="PTHR44936:SF5">
    <property type="entry name" value="SENSOR HISTIDINE KINASE ENVZ"/>
    <property type="match status" value="1"/>
</dbReference>
<dbReference type="PROSITE" id="PS50885">
    <property type="entry name" value="HAMP"/>
    <property type="match status" value="1"/>
</dbReference>
<dbReference type="SUPFAM" id="SSF47384">
    <property type="entry name" value="Homodimeric domain of signal transducing histidine kinase"/>
    <property type="match status" value="1"/>
</dbReference>
<dbReference type="CDD" id="cd00075">
    <property type="entry name" value="HATPase"/>
    <property type="match status" value="1"/>
</dbReference>
<evidence type="ECO:0000256" key="13">
    <source>
        <dbReference type="ARBA" id="ARBA00023012"/>
    </source>
</evidence>
<organism evidence="18 19">
    <name type="scientific">Stenotrophomonas maltophilia</name>
    <name type="common">Pseudomonas maltophilia</name>
    <name type="synonym">Xanthomonas maltophilia</name>
    <dbReference type="NCBI Taxonomy" id="40324"/>
    <lineage>
        <taxon>Bacteria</taxon>
        <taxon>Pseudomonadati</taxon>
        <taxon>Pseudomonadota</taxon>
        <taxon>Gammaproteobacteria</taxon>
        <taxon>Lysobacterales</taxon>
        <taxon>Lysobacteraceae</taxon>
        <taxon>Stenotrophomonas</taxon>
        <taxon>Stenotrophomonas maltophilia group</taxon>
    </lineage>
</organism>
<dbReference type="CDD" id="cd00082">
    <property type="entry name" value="HisKA"/>
    <property type="match status" value="1"/>
</dbReference>
<comment type="caution">
    <text evidence="18">The sequence shown here is derived from an EMBL/GenBank/DDBJ whole genome shotgun (WGS) entry which is preliminary data.</text>
</comment>
<evidence type="ECO:0000256" key="2">
    <source>
        <dbReference type="ARBA" id="ARBA00004429"/>
    </source>
</evidence>
<dbReference type="GO" id="GO:0005886">
    <property type="term" value="C:plasma membrane"/>
    <property type="evidence" value="ECO:0007669"/>
    <property type="project" value="UniProtKB-SubCell"/>
</dbReference>
<dbReference type="InterPro" id="IPR050980">
    <property type="entry name" value="2C_sensor_his_kinase"/>
</dbReference>
<dbReference type="AlphaFoldDB" id="A0A7V8JK33"/>
<evidence type="ECO:0000256" key="7">
    <source>
        <dbReference type="ARBA" id="ARBA00022679"/>
    </source>
</evidence>
<keyword evidence="4" id="KW-1003">Cell membrane</keyword>
<evidence type="ECO:0000256" key="5">
    <source>
        <dbReference type="ARBA" id="ARBA00022519"/>
    </source>
</evidence>
<dbReference type="PANTHER" id="PTHR44936">
    <property type="entry name" value="SENSOR PROTEIN CREC"/>
    <property type="match status" value="1"/>
</dbReference>
<dbReference type="GO" id="GO:0000155">
    <property type="term" value="F:phosphorelay sensor kinase activity"/>
    <property type="evidence" value="ECO:0007669"/>
    <property type="project" value="InterPro"/>
</dbReference>
<evidence type="ECO:0000256" key="4">
    <source>
        <dbReference type="ARBA" id="ARBA00022475"/>
    </source>
</evidence>
<feature type="domain" description="HAMP" evidence="17">
    <location>
        <begin position="207"/>
        <end position="259"/>
    </location>
</feature>
<dbReference type="Pfam" id="PF00672">
    <property type="entry name" value="HAMP"/>
    <property type="match status" value="1"/>
</dbReference>
<keyword evidence="5" id="KW-0997">Cell inner membrane</keyword>
<evidence type="ECO:0000256" key="10">
    <source>
        <dbReference type="ARBA" id="ARBA00022777"/>
    </source>
</evidence>
<evidence type="ECO:0000259" key="16">
    <source>
        <dbReference type="PROSITE" id="PS50109"/>
    </source>
</evidence>
<evidence type="ECO:0000256" key="12">
    <source>
        <dbReference type="ARBA" id="ARBA00022989"/>
    </source>
</evidence>
<evidence type="ECO:0000259" key="17">
    <source>
        <dbReference type="PROSITE" id="PS50885"/>
    </source>
</evidence>
<dbReference type="Pfam" id="PF00512">
    <property type="entry name" value="HisKA"/>
    <property type="match status" value="1"/>
</dbReference>
<feature type="domain" description="Histidine kinase" evidence="16">
    <location>
        <begin position="267"/>
        <end position="467"/>
    </location>
</feature>
<dbReference type="InterPro" id="IPR003594">
    <property type="entry name" value="HATPase_dom"/>
</dbReference>
<evidence type="ECO:0000313" key="18">
    <source>
        <dbReference type="EMBL" id="KAF1013265.1"/>
    </source>
</evidence>
<dbReference type="InterPro" id="IPR004358">
    <property type="entry name" value="Sig_transdc_His_kin-like_C"/>
</dbReference>
<evidence type="ECO:0000256" key="15">
    <source>
        <dbReference type="SAM" id="Phobius"/>
    </source>
</evidence>
<dbReference type="SMART" id="SM00388">
    <property type="entry name" value="HisKA"/>
    <property type="match status" value="1"/>
</dbReference>
<keyword evidence="10" id="KW-0418">Kinase</keyword>
<keyword evidence="7" id="KW-0808">Transferase</keyword>
<evidence type="ECO:0000256" key="1">
    <source>
        <dbReference type="ARBA" id="ARBA00000085"/>
    </source>
</evidence>
<evidence type="ECO:0000313" key="19">
    <source>
        <dbReference type="Proteomes" id="UP000487117"/>
    </source>
</evidence>